<sequence>MSLEVLMRGFALYGFLIFFNASVSAETQTIRAIVSDSNAPPYAIFNEKLQLTSGISKDILEVLAQRTQLPLQFLALPRGRVEQWLLKDQADIACFLNPDWVAQPSTLLWSGALFTTRQVLVRQDNKPAVTQIDDILGKRIGTDRGFSYPEFDAMFANKALIRDDANSLQSNLIRLQKQRVDAVLTVDLAYHYYQLHHNSEGLKADLLWTTPDAIYCAFNPNQLNLTTKMQQTLQQMIADGTIQHILQRYKPNPLSSTMAL</sequence>
<dbReference type="RefSeq" id="WP_229796899.1">
    <property type="nucleotide sequence ID" value="NZ_BMYR01000002.1"/>
</dbReference>
<dbReference type="Proteomes" id="UP000634667">
    <property type="component" value="Unassembled WGS sequence"/>
</dbReference>
<dbReference type="EMBL" id="BMYR01000002">
    <property type="protein sequence ID" value="GGW51932.1"/>
    <property type="molecule type" value="Genomic_DNA"/>
</dbReference>
<feature type="domain" description="Solute-binding protein family 3/N-terminal" evidence="3">
    <location>
        <begin position="29"/>
        <end position="253"/>
    </location>
</feature>
<dbReference type="Pfam" id="PF00497">
    <property type="entry name" value="SBP_bac_3"/>
    <property type="match status" value="1"/>
</dbReference>
<accession>A0ABQ2WGH1</accession>
<evidence type="ECO:0000313" key="5">
    <source>
        <dbReference type="Proteomes" id="UP000634667"/>
    </source>
</evidence>
<evidence type="ECO:0000313" key="4">
    <source>
        <dbReference type="EMBL" id="GGW51932.1"/>
    </source>
</evidence>
<reference evidence="5" key="1">
    <citation type="journal article" date="2019" name="Int. J. Syst. Evol. Microbiol.">
        <title>The Global Catalogue of Microorganisms (GCM) 10K type strain sequencing project: providing services to taxonomists for standard genome sequencing and annotation.</title>
        <authorList>
            <consortium name="The Broad Institute Genomics Platform"/>
            <consortium name="The Broad Institute Genome Sequencing Center for Infectious Disease"/>
            <person name="Wu L."/>
            <person name="Ma J."/>
        </authorList>
    </citation>
    <scope>NUCLEOTIDE SEQUENCE [LARGE SCALE GENOMIC DNA]</scope>
    <source>
        <strain evidence="5">KCTC 23723</strain>
    </source>
</reference>
<protein>
    <recommendedName>
        <fullName evidence="3">Solute-binding protein family 3/N-terminal domain-containing protein</fullName>
    </recommendedName>
</protein>
<dbReference type="SUPFAM" id="SSF53850">
    <property type="entry name" value="Periplasmic binding protein-like II"/>
    <property type="match status" value="1"/>
</dbReference>
<comment type="similarity">
    <text evidence="1">Belongs to the bacterial solute-binding protein 3 family.</text>
</comment>
<dbReference type="PANTHER" id="PTHR35936">
    <property type="entry name" value="MEMBRANE-BOUND LYTIC MUREIN TRANSGLYCOSYLASE F"/>
    <property type="match status" value="1"/>
</dbReference>
<gene>
    <name evidence="4" type="ORF">GCM10008111_04800</name>
</gene>
<dbReference type="SMART" id="SM00062">
    <property type="entry name" value="PBPb"/>
    <property type="match status" value="1"/>
</dbReference>
<evidence type="ECO:0000259" key="3">
    <source>
        <dbReference type="SMART" id="SM00062"/>
    </source>
</evidence>
<evidence type="ECO:0000256" key="2">
    <source>
        <dbReference type="ARBA" id="ARBA00022729"/>
    </source>
</evidence>
<organism evidence="4 5">
    <name type="scientific">Alishewanella tabrizica</name>
    <dbReference type="NCBI Taxonomy" id="671278"/>
    <lineage>
        <taxon>Bacteria</taxon>
        <taxon>Pseudomonadati</taxon>
        <taxon>Pseudomonadota</taxon>
        <taxon>Gammaproteobacteria</taxon>
        <taxon>Alteromonadales</taxon>
        <taxon>Alteromonadaceae</taxon>
        <taxon>Alishewanella</taxon>
    </lineage>
</organism>
<evidence type="ECO:0000256" key="1">
    <source>
        <dbReference type="ARBA" id="ARBA00010333"/>
    </source>
</evidence>
<keyword evidence="5" id="KW-1185">Reference proteome</keyword>
<dbReference type="Gene3D" id="3.40.190.10">
    <property type="entry name" value="Periplasmic binding protein-like II"/>
    <property type="match status" value="2"/>
</dbReference>
<dbReference type="PANTHER" id="PTHR35936:SF6">
    <property type="entry name" value="AMINO ACID ABC TRANSPORTER SUBSTRATE-BINDING PAAT FAMILY PROTEIN"/>
    <property type="match status" value="1"/>
</dbReference>
<comment type="caution">
    <text evidence="4">The sequence shown here is derived from an EMBL/GenBank/DDBJ whole genome shotgun (WGS) entry which is preliminary data.</text>
</comment>
<name>A0ABQ2WGH1_9ALTE</name>
<dbReference type="InterPro" id="IPR001638">
    <property type="entry name" value="Solute-binding_3/MltF_N"/>
</dbReference>
<keyword evidence="2" id="KW-0732">Signal</keyword>
<proteinExistence type="inferred from homology"/>